<name>A0A5A7TJZ0_CUCMM</name>
<feature type="compositionally biased region" description="Basic residues" evidence="2">
    <location>
        <begin position="101"/>
        <end position="115"/>
    </location>
</feature>
<evidence type="ECO:0000313" key="4">
    <source>
        <dbReference type="EMBL" id="KAA0043128.1"/>
    </source>
</evidence>
<comment type="caution">
    <text evidence="4">The sequence shown here is derived from an EMBL/GenBank/DDBJ whole genome shotgun (WGS) entry which is preliminary data.</text>
</comment>
<feature type="region of interest" description="Disordered" evidence="2">
    <location>
        <begin position="78"/>
        <end position="115"/>
    </location>
</feature>
<evidence type="ECO:0000256" key="1">
    <source>
        <dbReference type="PROSITE-ProRule" id="PRU00047"/>
    </source>
</evidence>
<dbReference type="SMART" id="SM00343">
    <property type="entry name" value="ZnF_C2HC"/>
    <property type="match status" value="1"/>
</dbReference>
<dbReference type="GO" id="GO:0003676">
    <property type="term" value="F:nucleic acid binding"/>
    <property type="evidence" value="ECO:0007669"/>
    <property type="project" value="InterPro"/>
</dbReference>
<dbReference type="Proteomes" id="UP000321393">
    <property type="component" value="Unassembled WGS sequence"/>
</dbReference>
<proteinExistence type="predicted"/>
<evidence type="ECO:0000256" key="2">
    <source>
        <dbReference type="SAM" id="MobiDB-lite"/>
    </source>
</evidence>
<evidence type="ECO:0000313" key="7">
    <source>
        <dbReference type="Proteomes" id="UP000321947"/>
    </source>
</evidence>
<evidence type="ECO:0000313" key="5">
    <source>
        <dbReference type="EMBL" id="TYK23913.1"/>
    </source>
</evidence>
<feature type="domain" description="CCHC-type" evidence="3">
    <location>
        <begin position="123"/>
        <end position="139"/>
    </location>
</feature>
<dbReference type="Gene3D" id="4.10.60.10">
    <property type="entry name" value="Zinc finger, CCHC-type"/>
    <property type="match status" value="1"/>
</dbReference>
<dbReference type="EMBL" id="SSTD01004265">
    <property type="protein sequence ID" value="TYK23913.1"/>
    <property type="molecule type" value="Genomic_DNA"/>
</dbReference>
<accession>A0A5A7TJZ0</accession>
<dbReference type="InterPro" id="IPR036875">
    <property type="entry name" value="Znf_CCHC_sf"/>
</dbReference>
<reference evidence="6 7" key="1">
    <citation type="submission" date="2019-08" db="EMBL/GenBank/DDBJ databases">
        <title>Draft genome sequences of two oriental melons (Cucumis melo L. var makuwa).</title>
        <authorList>
            <person name="Kwon S.-Y."/>
        </authorList>
    </citation>
    <scope>NUCLEOTIDE SEQUENCE [LARGE SCALE GENOMIC DNA]</scope>
    <source>
        <strain evidence="7">cv. Chang Bougi</strain>
        <strain evidence="6">cv. SW 3</strain>
        <tissue evidence="4">Leaf</tissue>
    </source>
</reference>
<sequence length="195" mass="21834">MDMRMHLNIAEVNGGVIDKANQVSFILESLSKSFMPFQTNAFLNKIEFNLTILLNELHPFQTLTIGKGKQVEANVATTKGKFSRGSSSKNKTGPSKLIPQIKKKGKGKIPKQNKGKKAAEKGKCYHCGQNGHWLKNCPKYLVEEKAEKETQDSGATDHICFLFQKNSYWKRLSEGEITLKVGIGEMVSAKVVFWK</sequence>
<organism evidence="4 6">
    <name type="scientific">Cucumis melo var. makuwa</name>
    <name type="common">Oriental melon</name>
    <dbReference type="NCBI Taxonomy" id="1194695"/>
    <lineage>
        <taxon>Eukaryota</taxon>
        <taxon>Viridiplantae</taxon>
        <taxon>Streptophyta</taxon>
        <taxon>Embryophyta</taxon>
        <taxon>Tracheophyta</taxon>
        <taxon>Spermatophyta</taxon>
        <taxon>Magnoliopsida</taxon>
        <taxon>eudicotyledons</taxon>
        <taxon>Gunneridae</taxon>
        <taxon>Pentapetalae</taxon>
        <taxon>rosids</taxon>
        <taxon>fabids</taxon>
        <taxon>Cucurbitales</taxon>
        <taxon>Cucurbitaceae</taxon>
        <taxon>Benincaseae</taxon>
        <taxon>Cucumis</taxon>
    </lineage>
</organism>
<evidence type="ECO:0000313" key="6">
    <source>
        <dbReference type="Proteomes" id="UP000321393"/>
    </source>
</evidence>
<dbReference type="AlphaFoldDB" id="A0A5A7TJZ0"/>
<dbReference type="EMBL" id="SSTE01015340">
    <property type="protein sequence ID" value="KAA0043128.1"/>
    <property type="molecule type" value="Genomic_DNA"/>
</dbReference>
<dbReference type="SUPFAM" id="SSF57756">
    <property type="entry name" value="Retrovirus zinc finger-like domains"/>
    <property type="match status" value="1"/>
</dbReference>
<protein>
    <submittedName>
        <fullName evidence="4">Gag/pol protein</fullName>
    </submittedName>
</protein>
<gene>
    <name evidence="5" type="ORF">E5676_scaffold592G00110</name>
    <name evidence="4" type="ORF">E6C27_scaffold332G00140</name>
</gene>
<feature type="compositionally biased region" description="Polar residues" evidence="2">
    <location>
        <begin position="84"/>
        <end position="93"/>
    </location>
</feature>
<dbReference type="GO" id="GO:0008270">
    <property type="term" value="F:zinc ion binding"/>
    <property type="evidence" value="ECO:0007669"/>
    <property type="project" value="UniProtKB-KW"/>
</dbReference>
<dbReference type="Proteomes" id="UP000321947">
    <property type="component" value="Unassembled WGS sequence"/>
</dbReference>
<dbReference type="PROSITE" id="PS50158">
    <property type="entry name" value="ZF_CCHC"/>
    <property type="match status" value="1"/>
</dbReference>
<keyword evidence="1" id="KW-0862">Zinc</keyword>
<dbReference type="OrthoDB" id="430476at2759"/>
<dbReference type="Pfam" id="PF00098">
    <property type="entry name" value="zf-CCHC"/>
    <property type="match status" value="1"/>
</dbReference>
<keyword evidence="1" id="KW-0479">Metal-binding</keyword>
<dbReference type="InterPro" id="IPR001878">
    <property type="entry name" value="Znf_CCHC"/>
</dbReference>
<keyword evidence="1" id="KW-0863">Zinc-finger</keyword>
<evidence type="ECO:0000259" key="3">
    <source>
        <dbReference type="PROSITE" id="PS50158"/>
    </source>
</evidence>